<evidence type="ECO:0000256" key="7">
    <source>
        <dbReference type="ARBA" id="ARBA00023014"/>
    </source>
</evidence>
<evidence type="ECO:0000256" key="2">
    <source>
        <dbReference type="ARBA" id="ARBA00003532"/>
    </source>
</evidence>
<protein>
    <recommendedName>
        <fullName evidence="3">Ferredoxin</fullName>
    </recommendedName>
</protein>
<dbReference type="InterPro" id="IPR017896">
    <property type="entry name" value="4Fe4S_Fe-S-bd"/>
</dbReference>
<sequence length="81" mass="8887">MSEFTENNGQSADIDTTNDVKLSKPIINAELCVGCGKCLRMCSFEAIKIENGIAYIDADECQNCKACIPVCHLHAISYKSR</sequence>
<keyword evidence="7" id="KW-0411">Iron-sulfur</keyword>
<comment type="function">
    <text evidence="2">Ferredoxins are iron-sulfur proteins that transfer electrons in a wide variety of metabolic reactions.</text>
</comment>
<dbReference type="Proteomes" id="UP000671913">
    <property type="component" value="Chromosome"/>
</dbReference>
<dbReference type="AlphaFoldDB" id="A0A975AV36"/>
<evidence type="ECO:0000256" key="6">
    <source>
        <dbReference type="ARBA" id="ARBA00023004"/>
    </source>
</evidence>
<gene>
    <name evidence="9" type="ORF">ACETAC_08935</name>
</gene>
<keyword evidence="10" id="KW-1185">Reference proteome</keyword>
<evidence type="ECO:0000256" key="4">
    <source>
        <dbReference type="ARBA" id="ARBA00022485"/>
    </source>
</evidence>
<dbReference type="GO" id="GO:0051539">
    <property type="term" value="F:4 iron, 4 sulfur cluster binding"/>
    <property type="evidence" value="ECO:0007669"/>
    <property type="project" value="UniProtKB-KW"/>
</dbReference>
<dbReference type="SUPFAM" id="SSF54862">
    <property type="entry name" value="4Fe-4S ferredoxins"/>
    <property type="match status" value="1"/>
</dbReference>
<evidence type="ECO:0000313" key="9">
    <source>
        <dbReference type="EMBL" id="QSZ26983.1"/>
    </source>
</evidence>
<accession>A0A975AV36</accession>
<feature type="domain" description="4Fe-4S ferredoxin-type" evidence="8">
    <location>
        <begin position="54"/>
        <end position="81"/>
    </location>
</feature>
<keyword evidence="5" id="KW-0479">Metal-binding</keyword>
<dbReference type="EMBL" id="CP060096">
    <property type="protein sequence ID" value="QSZ26983.1"/>
    <property type="molecule type" value="Genomic_DNA"/>
</dbReference>
<dbReference type="Pfam" id="PF12838">
    <property type="entry name" value="Fer4_7"/>
    <property type="match status" value="1"/>
</dbReference>
<dbReference type="KEGG" id="aaut:ACETAC_08935"/>
<evidence type="ECO:0000256" key="5">
    <source>
        <dbReference type="ARBA" id="ARBA00022723"/>
    </source>
</evidence>
<dbReference type="InterPro" id="IPR050157">
    <property type="entry name" value="PSI_iron-sulfur_center"/>
</dbReference>
<organism evidence="9 10">
    <name type="scientific">Aceticella autotrophica</name>
    <dbReference type="NCBI Taxonomy" id="2755338"/>
    <lineage>
        <taxon>Bacteria</taxon>
        <taxon>Bacillati</taxon>
        <taxon>Bacillota</taxon>
        <taxon>Clostridia</taxon>
        <taxon>Thermoanaerobacterales</taxon>
        <taxon>Thermoanaerobacteraceae</taxon>
        <taxon>Aceticella</taxon>
    </lineage>
</organism>
<dbReference type="PANTHER" id="PTHR24960:SF79">
    <property type="entry name" value="PHOTOSYSTEM I IRON-SULFUR CENTER"/>
    <property type="match status" value="1"/>
</dbReference>
<evidence type="ECO:0000259" key="8">
    <source>
        <dbReference type="PROSITE" id="PS51379"/>
    </source>
</evidence>
<dbReference type="GO" id="GO:0046872">
    <property type="term" value="F:metal ion binding"/>
    <property type="evidence" value="ECO:0007669"/>
    <property type="project" value="UniProtKB-KW"/>
</dbReference>
<proteinExistence type="predicted"/>
<name>A0A975AV36_9THEO</name>
<dbReference type="RefSeq" id="WP_284679674.1">
    <property type="nucleotide sequence ID" value="NZ_CP060096.1"/>
</dbReference>
<evidence type="ECO:0000313" key="10">
    <source>
        <dbReference type="Proteomes" id="UP000671913"/>
    </source>
</evidence>
<keyword evidence="4" id="KW-0004">4Fe-4S</keyword>
<comment type="cofactor">
    <cofactor evidence="1">
        <name>[4Fe-4S] cluster</name>
        <dbReference type="ChEBI" id="CHEBI:49883"/>
    </cofactor>
</comment>
<reference evidence="9" key="1">
    <citation type="submission" date="2020-08" db="EMBL/GenBank/DDBJ databases">
        <title>Genomic insights into the carbon and energy metabolism of the first obligate autotrophic acetogenic bacterium Aceticella autotrophica gen. nov., sp. nov.</title>
        <authorList>
            <person name="Toshchakov S.V."/>
            <person name="Elcheninov A.G."/>
            <person name="Kublanov I.V."/>
            <person name="Frolov E.N."/>
            <person name="Lebedinsky A.V."/>
        </authorList>
    </citation>
    <scope>NUCLEOTIDE SEQUENCE</scope>
    <source>
        <strain evidence="9">3443-3Ac</strain>
    </source>
</reference>
<dbReference type="PANTHER" id="PTHR24960">
    <property type="entry name" value="PHOTOSYSTEM I IRON-SULFUR CENTER-RELATED"/>
    <property type="match status" value="1"/>
</dbReference>
<evidence type="ECO:0000256" key="3">
    <source>
        <dbReference type="ARBA" id="ARBA00013529"/>
    </source>
</evidence>
<feature type="domain" description="4Fe-4S ferredoxin-type" evidence="8">
    <location>
        <begin position="23"/>
        <end position="52"/>
    </location>
</feature>
<dbReference type="Gene3D" id="3.30.70.20">
    <property type="match status" value="1"/>
</dbReference>
<keyword evidence="6" id="KW-0408">Iron</keyword>
<dbReference type="PROSITE" id="PS51379">
    <property type="entry name" value="4FE4S_FER_2"/>
    <property type="match status" value="2"/>
</dbReference>
<evidence type="ECO:0000256" key="1">
    <source>
        <dbReference type="ARBA" id="ARBA00001966"/>
    </source>
</evidence>